<evidence type="ECO:0000256" key="5">
    <source>
        <dbReference type="ARBA" id="ARBA00022989"/>
    </source>
</evidence>
<protein>
    <submittedName>
        <fullName evidence="9">ABC transporter permease</fullName>
    </submittedName>
</protein>
<dbReference type="InterPro" id="IPR035906">
    <property type="entry name" value="MetI-like_sf"/>
</dbReference>
<feature type="transmembrane region" description="Helical" evidence="7">
    <location>
        <begin position="174"/>
        <end position="201"/>
    </location>
</feature>
<feature type="transmembrane region" description="Helical" evidence="7">
    <location>
        <begin position="65"/>
        <end position="85"/>
    </location>
</feature>
<organism evidence="9 10">
    <name type="scientific">Amedibacillus dolichus</name>
    <dbReference type="NCBI Taxonomy" id="31971"/>
    <lineage>
        <taxon>Bacteria</taxon>
        <taxon>Bacillati</taxon>
        <taxon>Bacillota</taxon>
        <taxon>Erysipelotrichia</taxon>
        <taxon>Erysipelotrichales</taxon>
        <taxon>Erysipelotrichaceae</taxon>
        <taxon>Amedibacillus</taxon>
    </lineage>
</organism>
<evidence type="ECO:0000256" key="3">
    <source>
        <dbReference type="ARBA" id="ARBA00022475"/>
    </source>
</evidence>
<evidence type="ECO:0000256" key="1">
    <source>
        <dbReference type="ARBA" id="ARBA00004651"/>
    </source>
</evidence>
<evidence type="ECO:0000256" key="6">
    <source>
        <dbReference type="ARBA" id="ARBA00023136"/>
    </source>
</evidence>
<dbReference type="Pfam" id="PF00528">
    <property type="entry name" value="BPD_transp_1"/>
    <property type="match status" value="1"/>
</dbReference>
<dbReference type="InterPro" id="IPR050366">
    <property type="entry name" value="BP-dependent_transpt_permease"/>
</dbReference>
<dbReference type="PANTHER" id="PTHR43386">
    <property type="entry name" value="OLIGOPEPTIDE TRANSPORT SYSTEM PERMEASE PROTEIN APPC"/>
    <property type="match status" value="1"/>
</dbReference>
<evidence type="ECO:0000256" key="2">
    <source>
        <dbReference type="ARBA" id="ARBA00022448"/>
    </source>
</evidence>
<keyword evidence="4 7" id="KW-0812">Transmembrane</keyword>
<dbReference type="InterPro" id="IPR000515">
    <property type="entry name" value="MetI-like"/>
</dbReference>
<name>A0ABT7UBN4_9FIRM</name>
<evidence type="ECO:0000256" key="7">
    <source>
        <dbReference type="RuleBase" id="RU363032"/>
    </source>
</evidence>
<feature type="transmembrane region" description="Helical" evidence="7">
    <location>
        <begin position="296"/>
        <end position="317"/>
    </location>
</feature>
<sequence>MFKKKKTDITPTPHAGAAAAAAVFEPTPDMFEKLDESSKNAEKIAYESKTYFKDAWGRFKQNKMAMVGLIFLAFMILMCILVPVFSPYTYDGQDLNAINEMSSLAHPMGTDYLGRDLLVRVMMGGRISLSVGFAAAAISMCVGITYGGIAGYFGGKVDMVMMRIVDAMYSIPDMLYIILITVVLEPSMGSILLGICISSWMGMARQVRAQVMTLKEQEFSLAAFVLGASKKRILFKHLIINSMGPIIVSVTLLVPSAIFNEAFLGFLGIGVPAPNASWGTLANDAKRFMTTQPMQVIWPTLAICLTMLALNFIGDGLGDALDPKKK</sequence>
<proteinExistence type="inferred from homology"/>
<gene>
    <name evidence="9" type="ORF">QUV96_03900</name>
</gene>
<keyword evidence="3" id="KW-1003">Cell membrane</keyword>
<comment type="subcellular location">
    <subcellularLocation>
        <location evidence="1 7">Cell membrane</location>
        <topology evidence="1 7">Multi-pass membrane protein</topology>
    </subcellularLocation>
</comment>
<evidence type="ECO:0000313" key="10">
    <source>
        <dbReference type="Proteomes" id="UP001529340"/>
    </source>
</evidence>
<comment type="similarity">
    <text evidence="7">Belongs to the binding-protein-dependent transport system permease family.</text>
</comment>
<dbReference type="Pfam" id="PF12911">
    <property type="entry name" value="OppC_N"/>
    <property type="match status" value="1"/>
</dbReference>
<dbReference type="CDD" id="cd06261">
    <property type="entry name" value="TM_PBP2"/>
    <property type="match status" value="1"/>
</dbReference>
<keyword evidence="10" id="KW-1185">Reference proteome</keyword>
<dbReference type="PANTHER" id="PTHR43386:SF22">
    <property type="entry name" value="OLIGOPEPTIDE TRANSPORT SYSTEM PERMEASE PROTEIN OPPC"/>
    <property type="match status" value="1"/>
</dbReference>
<evidence type="ECO:0000313" key="9">
    <source>
        <dbReference type="EMBL" id="MDM8156780.1"/>
    </source>
</evidence>
<evidence type="ECO:0000256" key="4">
    <source>
        <dbReference type="ARBA" id="ARBA00022692"/>
    </source>
</evidence>
<keyword evidence="5 7" id="KW-1133">Transmembrane helix</keyword>
<reference evidence="10" key="1">
    <citation type="submission" date="2023-06" db="EMBL/GenBank/DDBJ databases">
        <title>Identification and characterization of horizontal gene transfer across gut microbiota members of farm animals based on homology search.</title>
        <authorList>
            <person name="Zeman M."/>
            <person name="Kubasova T."/>
            <person name="Jahodarova E."/>
            <person name="Nykrynova M."/>
            <person name="Rychlik I."/>
        </authorList>
    </citation>
    <scope>NUCLEOTIDE SEQUENCE [LARGE SCALE GENOMIC DNA]</scope>
    <source>
        <strain evidence="10">ET39</strain>
    </source>
</reference>
<keyword evidence="6 7" id="KW-0472">Membrane</keyword>
<dbReference type="PROSITE" id="PS50928">
    <property type="entry name" value="ABC_TM1"/>
    <property type="match status" value="1"/>
</dbReference>
<feature type="transmembrane region" description="Helical" evidence="7">
    <location>
        <begin position="238"/>
        <end position="258"/>
    </location>
</feature>
<reference evidence="9 10" key="3">
    <citation type="submission" date="2023-06" db="EMBL/GenBank/DDBJ databases">
        <authorList>
            <person name="Zeman M."/>
            <person name="Kubasova T."/>
            <person name="Jahodarova E."/>
            <person name="Nykrynova M."/>
            <person name="Rychlik I."/>
        </authorList>
    </citation>
    <scope>NUCLEOTIDE SEQUENCE [LARGE SCALE GENOMIC DNA]</scope>
    <source>
        <strain evidence="9 10">ET39</strain>
    </source>
</reference>
<dbReference type="Gene3D" id="1.10.3720.10">
    <property type="entry name" value="MetI-like"/>
    <property type="match status" value="1"/>
</dbReference>
<dbReference type="Proteomes" id="UP001529340">
    <property type="component" value="Unassembled WGS sequence"/>
</dbReference>
<reference evidence="9 10" key="2">
    <citation type="submission" date="2023-06" db="EMBL/GenBank/DDBJ databases">
        <title>Identification and characterization of horizontal gene transfer across gut microbiota members of farm animals based on homology search.</title>
        <authorList>
            <person name="Schwarzerova J."/>
            <person name="Nykrynova M."/>
            <person name="Jureckova K."/>
            <person name="Cejkova D."/>
            <person name="Rychlik I."/>
        </authorList>
    </citation>
    <scope>NUCLEOTIDE SEQUENCE [LARGE SCALE GENOMIC DNA]</scope>
    <source>
        <strain evidence="9 10">ET39</strain>
    </source>
</reference>
<comment type="caution">
    <text evidence="9">The sequence shown here is derived from an EMBL/GenBank/DDBJ whole genome shotgun (WGS) entry which is preliminary data.</text>
</comment>
<dbReference type="EMBL" id="JAUDCG010000012">
    <property type="protein sequence ID" value="MDM8156780.1"/>
    <property type="molecule type" value="Genomic_DNA"/>
</dbReference>
<dbReference type="InterPro" id="IPR025966">
    <property type="entry name" value="OppC_N"/>
</dbReference>
<feature type="domain" description="ABC transmembrane type-1" evidence="8">
    <location>
        <begin position="125"/>
        <end position="314"/>
    </location>
</feature>
<accession>A0ABT7UBN4</accession>
<feature type="transmembrane region" description="Helical" evidence="7">
    <location>
        <begin position="127"/>
        <end position="153"/>
    </location>
</feature>
<keyword evidence="2 7" id="KW-0813">Transport</keyword>
<dbReference type="SUPFAM" id="SSF161098">
    <property type="entry name" value="MetI-like"/>
    <property type="match status" value="1"/>
</dbReference>
<evidence type="ECO:0000259" key="8">
    <source>
        <dbReference type="PROSITE" id="PS50928"/>
    </source>
</evidence>